<reference evidence="7 8" key="1">
    <citation type="submission" date="2018-05" db="EMBL/GenBank/DDBJ databases">
        <title>Genomic Encyclopedia of Type Strains, Phase IV (KMG-IV): sequencing the most valuable type-strain genomes for metagenomic binning, comparative biology and taxonomic classification.</title>
        <authorList>
            <person name="Goeker M."/>
        </authorList>
    </citation>
    <scope>NUCLEOTIDE SEQUENCE [LARGE SCALE GENOMIC DNA]</scope>
    <source>
        <strain evidence="7 8">DSM 24906</strain>
    </source>
</reference>
<dbReference type="Pfam" id="PF00232">
    <property type="entry name" value="Glyco_hydro_1"/>
    <property type="match status" value="2"/>
</dbReference>
<keyword evidence="8" id="KW-1185">Reference proteome</keyword>
<name>A0AA45HJH9_9BACT</name>
<dbReference type="RefSeq" id="WP_109604020.1">
    <property type="nucleotide sequence ID" value="NZ_QGGI01000003.1"/>
</dbReference>
<organism evidence="7 8">
    <name type="scientific">Oceanotoga teriensis</name>
    <dbReference type="NCBI Taxonomy" id="515440"/>
    <lineage>
        <taxon>Bacteria</taxon>
        <taxon>Thermotogati</taxon>
        <taxon>Thermotogota</taxon>
        <taxon>Thermotogae</taxon>
        <taxon>Petrotogales</taxon>
        <taxon>Petrotogaceae</taxon>
        <taxon>Oceanotoga</taxon>
    </lineage>
</organism>
<dbReference type="EMBL" id="QGGI01000003">
    <property type="protein sequence ID" value="PWJ95902.1"/>
    <property type="molecule type" value="Genomic_DNA"/>
</dbReference>
<gene>
    <name evidence="7" type="ORF">C7380_10380</name>
</gene>
<proteinExistence type="inferred from homology"/>
<evidence type="ECO:0000256" key="4">
    <source>
        <dbReference type="PROSITE-ProRule" id="PRU10055"/>
    </source>
</evidence>
<evidence type="ECO:0000256" key="1">
    <source>
        <dbReference type="ARBA" id="ARBA00010838"/>
    </source>
</evidence>
<dbReference type="PROSITE" id="PS00653">
    <property type="entry name" value="GLYCOSYL_HYDROL_F1_2"/>
    <property type="match status" value="1"/>
</dbReference>
<dbReference type="GO" id="GO:0005975">
    <property type="term" value="P:carbohydrate metabolic process"/>
    <property type="evidence" value="ECO:0007669"/>
    <property type="project" value="InterPro"/>
</dbReference>
<evidence type="ECO:0000256" key="2">
    <source>
        <dbReference type="ARBA" id="ARBA00022801"/>
    </source>
</evidence>
<dbReference type="InterPro" id="IPR053427">
    <property type="entry name" value="Beta-galactosidase"/>
</dbReference>
<keyword evidence="2 6" id="KW-0378">Hydrolase</keyword>
<protein>
    <submittedName>
        <fullName evidence="7">Beta-glucosidase/6-phospho-beta-glucosidase/beta-galactosidase</fullName>
    </submittedName>
</protein>
<dbReference type="Gene3D" id="3.20.20.80">
    <property type="entry name" value="Glycosidases"/>
    <property type="match status" value="1"/>
</dbReference>
<dbReference type="PANTHER" id="PTHR10353">
    <property type="entry name" value="GLYCOSYL HYDROLASE"/>
    <property type="match status" value="1"/>
</dbReference>
<dbReference type="Proteomes" id="UP000245921">
    <property type="component" value="Unassembled WGS sequence"/>
</dbReference>
<evidence type="ECO:0000313" key="7">
    <source>
        <dbReference type="EMBL" id="PWJ95902.1"/>
    </source>
</evidence>
<dbReference type="InterPro" id="IPR018120">
    <property type="entry name" value="Glyco_hydro_1_AS"/>
</dbReference>
<dbReference type="PROSITE" id="PS00572">
    <property type="entry name" value="GLYCOSYL_HYDROL_F1_1"/>
    <property type="match status" value="1"/>
</dbReference>
<evidence type="ECO:0000256" key="6">
    <source>
        <dbReference type="RuleBase" id="RU004468"/>
    </source>
</evidence>
<evidence type="ECO:0000256" key="5">
    <source>
        <dbReference type="RuleBase" id="RU003690"/>
    </source>
</evidence>
<dbReference type="AlphaFoldDB" id="A0AA45HJH9"/>
<sequence>MYKFEKDFLWGFSISGFQFEMGDKSGKYIDKNTDWYKWVNNSLNIENGIVSGDKPEDGPDYFNYYEEDHSYMKKMGCNILRLGVEWSRIFKESTKDIKVDILREKKDIIDIKITEETIKELKKIADKKAIEDYKNIMNDAKNKGMKIFLNLWHFTLPLWIHDPIKVNNLRQGPFGWVDEDTIIEFVKYAAFMAYEFDEVVDYWSTENEPQVVSSLGYLNCMAGFPPAIMNELYYIKALKNQAQAHARAYDSMKNYTKKPIGLIYAFTWATTLDENKNICDEAMYKSAYYFMDMITKGVYKENFEDEKRYRKDLEKRCDFIGINYYSRTMFEKTPHDIKSISGYGQSCVGMSKSKDNRPVSDIGWEIYPEGLKELLLALKERYNKPMIITENGLSDEEDISRKNYLISHLIMMNEAIKEGADVFGYLHWSYSDNYEWAKGLNKRFGIISIDFKTKKRTPRPSYYIFKEIIKNNEIPDDMIDFAKFPYNYLK</sequence>
<dbReference type="PRINTS" id="PR00131">
    <property type="entry name" value="GLHYDRLASE1"/>
</dbReference>
<comment type="caution">
    <text evidence="7">The sequence shown here is derived from an EMBL/GenBank/DDBJ whole genome shotgun (WGS) entry which is preliminary data.</text>
</comment>
<evidence type="ECO:0000256" key="3">
    <source>
        <dbReference type="ARBA" id="ARBA00023295"/>
    </source>
</evidence>
<dbReference type="InterPro" id="IPR033132">
    <property type="entry name" value="GH_1_N_CS"/>
</dbReference>
<feature type="active site" description="Nucleophile" evidence="4">
    <location>
        <position position="390"/>
    </location>
</feature>
<dbReference type="NCBIfam" id="NF041004">
    <property type="entry name" value="Beta_gal_BgaS"/>
    <property type="match status" value="1"/>
</dbReference>
<dbReference type="InterPro" id="IPR017853">
    <property type="entry name" value="GH"/>
</dbReference>
<comment type="similarity">
    <text evidence="1 5">Belongs to the glycosyl hydrolase 1 family.</text>
</comment>
<keyword evidence="3 6" id="KW-0326">Glycosidase</keyword>
<dbReference type="GO" id="GO:0008422">
    <property type="term" value="F:beta-glucosidase activity"/>
    <property type="evidence" value="ECO:0007669"/>
    <property type="project" value="TreeGrafter"/>
</dbReference>
<dbReference type="SUPFAM" id="SSF51445">
    <property type="entry name" value="(Trans)glycosidases"/>
    <property type="match status" value="1"/>
</dbReference>
<evidence type="ECO:0000313" key="8">
    <source>
        <dbReference type="Proteomes" id="UP000245921"/>
    </source>
</evidence>
<dbReference type="InterPro" id="IPR001360">
    <property type="entry name" value="Glyco_hydro_1"/>
</dbReference>
<dbReference type="PANTHER" id="PTHR10353:SF209">
    <property type="entry name" value="GALACTOLIPID GALACTOSYLTRANSFERASE SFR2, CHLOROPLASTIC"/>
    <property type="match status" value="1"/>
</dbReference>
<accession>A0AA45HJH9</accession>